<keyword evidence="3" id="KW-1185">Reference proteome</keyword>
<accession>A0AA88GZB4</accession>
<dbReference type="SUPFAM" id="SSF63829">
    <property type="entry name" value="Calcium-dependent phosphotriesterase"/>
    <property type="match status" value="1"/>
</dbReference>
<evidence type="ECO:0000256" key="1">
    <source>
        <dbReference type="SAM" id="MobiDB-lite"/>
    </source>
</evidence>
<evidence type="ECO:0000313" key="2">
    <source>
        <dbReference type="EMBL" id="KAG2388761.1"/>
    </source>
</evidence>
<protein>
    <submittedName>
        <fullName evidence="2">Uncharacterized protein</fullName>
    </submittedName>
</protein>
<dbReference type="InterPro" id="IPR050952">
    <property type="entry name" value="TRIM-NHL_E3_ligases"/>
</dbReference>
<dbReference type="GO" id="GO:0008270">
    <property type="term" value="F:zinc ion binding"/>
    <property type="evidence" value="ECO:0007669"/>
    <property type="project" value="UniProtKB-KW"/>
</dbReference>
<dbReference type="Proteomes" id="UP000816034">
    <property type="component" value="Unassembled WGS sequence"/>
</dbReference>
<dbReference type="PANTHER" id="PTHR24104">
    <property type="entry name" value="E3 UBIQUITIN-PROTEIN LIGASE NHLRC1-RELATED"/>
    <property type="match status" value="1"/>
</dbReference>
<dbReference type="GeneID" id="68092662"/>
<reference evidence="2 3" key="1">
    <citation type="journal article" date="2018" name="BMC Genomics">
        <title>The genome of Naegleria lovaniensis, the basis for a comparative approach to unravel pathogenicity factors of the human pathogenic amoeba N. fowleri.</title>
        <authorList>
            <person name="Liechti N."/>
            <person name="Schurch N."/>
            <person name="Bruggmann R."/>
            <person name="Wittwer M."/>
        </authorList>
    </citation>
    <scope>NUCLEOTIDE SEQUENCE [LARGE SCALE GENOMIC DNA]</scope>
    <source>
        <strain evidence="2 3">ATCC 30569</strain>
    </source>
</reference>
<evidence type="ECO:0000313" key="3">
    <source>
        <dbReference type="Proteomes" id="UP000816034"/>
    </source>
</evidence>
<proteinExistence type="predicted"/>
<dbReference type="GO" id="GO:0061630">
    <property type="term" value="F:ubiquitin protein ligase activity"/>
    <property type="evidence" value="ECO:0007669"/>
    <property type="project" value="TreeGrafter"/>
</dbReference>
<dbReference type="EMBL" id="PYSW02000009">
    <property type="protein sequence ID" value="KAG2388761.1"/>
    <property type="molecule type" value="Genomic_DNA"/>
</dbReference>
<sequence length="386" mass="44453">MENFQLVDVIGAHHDDDEENTHDDNDDTNSLLHFPCDVKISYLLNLVIVSDTEHLRLCFFDLDTLEFKSSLVTGGVYKIKIEELDQETQDDSTSKYSVRHCWWRRAMNAHDPIYGKDLMGTVKGLFLEQNRNSNTMEDNLVYVCDGGFCNRIIILKSLDGTVVKTLDTFQVEFIPSLIKDVGMEQVVVVGLENPISITMGRIPYEDYELSTSEENNMLVIGEAGGRIKVFTTRTSSNEENEGSEWKLYKIFDLNEHFEQPSLESDNEHSKQDSEAEEQQQPFENDNNENSKEDQDSEENSEPLNSYYFSSLLLDEESGNLYVGDETNHCIHVWNVKSGEFVETFGQYGEEETADQFNCITGMCFEKHKKWFFMVDCENNRIKICQP</sequence>
<dbReference type="PANTHER" id="PTHR24104:SF25">
    <property type="entry name" value="PROTEIN LIN-41"/>
    <property type="match status" value="1"/>
</dbReference>
<dbReference type="InterPro" id="IPR011042">
    <property type="entry name" value="6-blade_b-propeller_TolB-like"/>
</dbReference>
<gene>
    <name evidence="2" type="ORF">C9374_000200</name>
</gene>
<feature type="region of interest" description="Disordered" evidence="1">
    <location>
        <begin position="260"/>
        <end position="301"/>
    </location>
</feature>
<dbReference type="GO" id="GO:0000209">
    <property type="term" value="P:protein polyubiquitination"/>
    <property type="evidence" value="ECO:0007669"/>
    <property type="project" value="TreeGrafter"/>
</dbReference>
<dbReference type="AlphaFoldDB" id="A0AA88GZB4"/>
<comment type="caution">
    <text evidence="2">The sequence shown here is derived from an EMBL/GenBank/DDBJ whole genome shotgun (WGS) entry which is preliminary data.</text>
</comment>
<dbReference type="Gene3D" id="2.120.10.30">
    <property type="entry name" value="TolB, C-terminal domain"/>
    <property type="match status" value="1"/>
</dbReference>
<organism evidence="2 3">
    <name type="scientific">Naegleria lovaniensis</name>
    <name type="common">Amoeba</name>
    <dbReference type="NCBI Taxonomy" id="51637"/>
    <lineage>
        <taxon>Eukaryota</taxon>
        <taxon>Discoba</taxon>
        <taxon>Heterolobosea</taxon>
        <taxon>Tetramitia</taxon>
        <taxon>Eutetramitia</taxon>
        <taxon>Vahlkampfiidae</taxon>
        <taxon>Naegleria</taxon>
    </lineage>
</organism>
<dbReference type="RefSeq" id="XP_044552753.1">
    <property type="nucleotide sequence ID" value="XM_044691370.1"/>
</dbReference>
<dbReference type="GO" id="GO:0043161">
    <property type="term" value="P:proteasome-mediated ubiquitin-dependent protein catabolic process"/>
    <property type="evidence" value="ECO:0007669"/>
    <property type="project" value="TreeGrafter"/>
</dbReference>
<name>A0AA88GZB4_NAELO</name>